<accession>A0A0A0I6L6</accession>
<dbReference type="InterPro" id="IPR006121">
    <property type="entry name" value="HMA_dom"/>
</dbReference>
<evidence type="ECO:0000313" key="2">
    <source>
        <dbReference type="EMBL" id="KGM96502.1"/>
    </source>
</evidence>
<proteinExistence type="predicted"/>
<sequence>MRAVMNVSNIRSQKDVANITKCLGKREGIIACYVKKENGKVDIVYDNYFISLDEIRELIEDMGYTIM</sequence>
<dbReference type="CDD" id="cd00371">
    <property type="entry name" value="HMA"/>
    <property type="match status" value="1"/>
</dbReference>
<dbReference type="EMBL" id="JENJ01000021">
    <property type="protein sequence ID" value="KGM96502.1"/>
    <property type="molecule type" value="Genomic_DNA"/>
</dbReference>
<feature type="domain" description="HMA" evidence="1">
    <location>
        <begin position="1"/>
        <end position="67"/>
    </location>
</feature>
<dbReference type="RefSeq" id="WP_039254721.1">
    <property type="nucleotide sequence ID" value="NZ_JENJ01000021.1"/>
</dbReference>
<dbReference type="Proteomes" id="UP000030012">
    <property type="component" value="Unassembled WGS sequence"/>
</dbReference>
<organism evidence="2 3">
    <name type="scientific">Clostridium novyi A str. 4552</name>
    <dbReference type="NCBI Taxonomy" id="1444289"/>
    <lineage>
        <taxon>Bacteria</taxon>
        <taxon>Bacillati</taxon>
        <taxon>Bacillota</taxon>
        <taxon>Clostridia</taxon>
        <taxon>Eubacteriales</taxon>
        <taxon>Clostridiaceae</taxon>
        <taxon>Clostridium</taxon>
    </lineage>
</organism>
<dbReference type="AlphaFoldDB" id="A0A0A0I6L6"/>
<evidence type="ECO:0000313" key="3">
    <source>
        <dbReference type="Proteomes" id="UP000030012"/>
    </source>
</evidence>
<comment type="caution">
    <text evidence="2">The sequence shown here is derived from an EMBL/GenBank/DDBJ whole genome shotgun (WGS) entry which is preliminary data.</text>
</comment>
<reference evidence="2 3" key="1">
    <citation type="submission" date="2014-01" db="EMBL/GenBank/DDBJ databases">
        <title>Plasmidome dynamics in the species complex Clostridium novyi sensu lato converts strains of independent lineages into distinctly different pathogens.</title>
        <authorList>
            <person name="Skarin H."/>
            <person name="Segerman B."/>
        </authorList>
    </citation>
    <scope>NUCLEOTIDE SEQUENCE [LARGE SCALE GENOMIC DNA]</scope>
    <source>
        <strain evidence="2 3">4552</strain>
    </source>
</reference>
<protein>
    <submittedName>
        <fullName evidence="2">Ferredoxin</fullName>
    </submittedName>
</protein>
<evidence type="ECO:0000259" key="1">
    <source>
        <dbReference type="PROSITE" id="PS50846"/>
    </source>
</evidence>
<dbReference type="Gene3D" id="3.30.70.100">
    <property type="match status" value="1"/>
</dbReference>
<dbReference type="InterPro" id="IPR036163">
    <property type="entry name" value="HMA_dom_sf"/>
</dbReference>
<dbReference type="SUPFAM" id="SSF55008">
    <property type="entry name" value="HMA, heavy metal-associated domain"/>
    <property type="match status" value="1"/>
</dbReference>
<name>A0A0A0I6L6_CLONO</name>
<gene>
    <name evidence="2" type="ORF">Z968_06240</name>
</gene>
<dbReference type="PROSITE" id="PS50846">
    <property type="entry name" value="HMA_2"/>
    <property type="match status" value="1"/>
</dbReference>
<dbReference type="OrthoDB" id="1932203at2"/>
<dbReference type="GO" id="GO:0046872">
    <property type="term" value="F:metal ion binding"/>
    <property type="evidence" value="ECO:0007669"/>
    <property type="project" value="InterPro"/>
</dbReference>